<dbReference type="GO" id="GO:0019825">
    <property type="term" value="F:oxygen binding"/>
    <property type="evidence" value="ECO:0007669"/>
    <property type="project" value="InterPro"/>
</dbReference>
<keyword evidence="4 5" id="KW-0408">Iron</keyword>
<feature type="binding site" description="distal binding residue" evidence="5">
    <location>
        <position position="67"/>
    </location>
    <ligand>
        <name>heme</name>
        <dbReference type="ChEBI" id="CHEBI:30413"/>
    </ligand>
    <ligandPart>
        <name>Fe</name>
        <dbReference type="ChEBI" id="CHEBI:18248"/>
    </ligandPart>
</feature>
<name>A0A2Z4GHP2_9BACT</name>
<dbReference type="CDD" id="cd08916">
    <property type="entry name" value="TrHb3_P"/>
    <property type="match status" value="1"/>
</dbReference>
<gene>
    <name evidence="6" type="ORF">DJ013_21270</name>
</gene>
<dbReference type="Pfam" id="PF01152">
    <property type="entry name" value="Bac_globin"/>
    <property type="match status" value="1"/>
</dbReference>
<dbReference type="EMBL" id="CP029480">
    <property type="protein sequence ID" value="AWW00578.1"/>
    <property type="molecule type" value="Genomic_DNA"/>
</dbReference>
<dbReference type="OrthoDB" id="25954at2"/>
<dbReference type="GO" id="GO:0046872">
    <property type="term" value="F:metal ion binding"/>
    <property type="evidence" value="ECO:0007669"/>
    <property type="project" value="UniProtKB-KW"/>
</dbReference>
<dbReference type="Proteomes" id="UP000249873">
    <property type="component" value="Chromosome"/>
</dbReference>
<evidence type="ECO:0000313" key="7">
    <source>
        <dbReference type="Proteomes" id="UP000249873"/>
    </source>
</evidence>
<dbReference type="InterPro" id="IPR009050">
    <property type="entry name" value="Globin-like_sf"/>
</dbReference>
<evidence type="ECO:0008006" key="8">
    <source>
        <dbReference type="Google" id="ProtNLM"/>
    </source>
</evidence>
<dbReference type="Gene3D" id="1.10.490.10">
    <property type="entry name" value="Globins"/>
    <property type="match status" value="1"/>
</dbReference>
<evidence type="ECO:0000256" key="5">
    <source>
        <dbReference type="PIRSR" id="PIRSR601486-1"/>
    </source>
</evidence>
<dbReference type="KEGG" id="als:DJ013_21270"/>
<evidence type="ECO:0000313" key="6">
    <source>
        <dbReference type="EMBL" id="AWW00578.1"/>
    </source>
</evidence>
<evidence type="ECO:0000256" key="4">
    <source>
        <dbReference type="ARBA" id="ARBA00023004"/>
    </source>
</evidence>
<dbReference type="InterPro" id="IPR001486">
    <property type="entry name" value="Hemoglobin_trunc"/>
</dbReference>
<dbReference type="GO" id="GO:0020037">
    <property type="term" value="F:heme binding"/>
    <property type="evidence" value="ECO:0007669"/>
    <property type="project" value="InterPro"/>
</dbReference>
<keyword evidence="3 5" id="KW-0479">Metal-binding</keyword>
<keyword evidence="1" id="KW-0813">Transport</keyword>
<dbReference type="SUPFAM" id="SSF46458">
    <property type="entry name" value="Globin-like"/>
    <property type="match status" value="1"/>
</dbReference>
<dbReference type="InterPro" id="IPR012292">
    <property type="entry name" value="Globin/Proto"/>
</dbReference>
<evidence type="ECO:0000256" key="3">
    <source>
        <dbReference type="ARBA" id="ARBA00022723"/>
    </source>
</evidence>
<protein>
    <recommendedName>
        <fullName evidence="8">Globin</fullName>
    </recommendedName>
</protein>
<evidence type="ECO:0000256" key="1">
    <source>
        <dbReference type="ARBA" id="ARBA00022448"/>
    </source>
</evidence>
<dbReference type="RefSeq" id="WP_111373944.1">
    <property type="nucleotide sequence ID" value="NZ_CP029480.1"/>
</dbReference>
<proteinExistence type="predicted"/>
<evidence type="ECO:0000256" key="2">
    <source>
        <dbReference type="ARBA" id="ARBA00022617"/>
    </source>
</evidence>
<sequence>MKEIENRTDIINLVNKFYEYVHADPKMAPVFVMPAEQWERHLERTYNFWDNWLFQTGSYKGGLMWVHIEKNQSYPITTELFEHWLSHWFRTVDELYFGEKAEFTKNKALELGQMMNRKLNHK</sequence>
<accession>A0A2Z4GHP2</accession>
<keyword evidence="7" id="KW-1185">Reference proteome</keyword>
<dbReference type="AlphaFoldDB" id="A0A2Z4GHP2"/>
<keyword evidence="2 5" id="KW-0349">Heme</keyword>
<organism evidence="6 7">
    <name type="scientific">Arcticibacterium luteifluviistationis</name>
    <dbReference type="NCBI Taxonomy" id="1784714"/>
    <lineage>
        <taxon>Bacteria</taxon>
        <taxon>Pseudomonadati</taxon>
        <taxon>Bacteroidota</taxon>
        <taxon>Cytophagia</taxon>
        <taxon>Cytophagales</taxon>
        <taxon>Leadbetterellaceae</taxon>
        <taxon>Arcticibacterium</taxon>
    </lineage>
</organism>
<reference evidence="6 7" key="1">
    <citation type="submission" date="2018-05" db="EMBL/GenBank/DDBJ databases">
        <title>Complete genome sequence of Arcticibacterium luteifluviistationis SM1504T, a cytophagaceae bacterium isolated from Arctic surface seawater.</title>
        <authorList>
            <person name="Li Y."/>
            <person name="Qin Q.-L."/>
        </authorList>
    </citation>
    <scope>NUCLEOTIDE SEQUENCE [LARGE SCALE GENOMIC DNA]</scope>
    <source>
        <strain evidence="6 7">SM1504</strain>
    </source>
</reference>